<dbReference type="SUPFAM" id="SSF52309">
    <property type="entry name" value="N-(deoxy)ribosyltransferase-like"/>
    <property type="match status" value="1"/>
</dbReference>
<dbReference type="Proteomes" id="UP001155110">
    <property type="component" value="Unassembled WGS sequence"/>
</dbReference>
<reference evidence="1" key="1">
    <citation type="submission" date="2022-08" db="EMBL/GenBank/DDBJ databases">
        <title>Genomic Encyclopedia of Type Strains, Phase V (KMG-V): Genome sequencing to study the core and pangenomes of soil and plant-associated prokaryotes.</title>
        <authorList>
            <person name="Whitman W."/>
        </authorList>
    </citation>
    <scope>NUCLEOTIDE SEQUENCE</scope>
    <source>
        <strain evidence="2">SP3002</strain>
        <strain evidence="1">SP3026</strain>
    </source>
</reference>
<organism evidence="1 3">
    <name type="scientific">Salinibacter ruber</name>
    <dbReference type="NCBI Taxonomy" id="146919"/>
    <lineage>
        <taxon>Bacteria</taxon>
        <taxon>Pseudomonadati</taxon>
        <taxon>Rhodothermota</taxon>
        <taxon>Rhodothermia</taxon>
        <taxon>Rhodothermales</taxon>
        <taxon>Salinibacteraceae</taxon>
        <taxon>Salinibacter</taxon>
    </lineage>
</organism>
<evidence type="ECO:0000313" key="1">
    <source>
        <dbReference type="EMBL" id="MCS4122528.1"/>
    </source>
</evidence>
<proteinExistence type="predicted"/>
<dbReference type="AlphaFoldDB" id="A0A9X2UT59"/>
<sequence>MFEQEHDYPLIYARGPEEFQYYITKARELDFIETGPDNHGYRLGLEGWRRLKELEEDRTQSSQAFIAMWFDDEMKSAYTEGIEPALDESGYDPIRIDMEEHNEKIDDRIIAEIRQSGLVVADFTGQRGGVYYEAGFANGLGIPLIWTCHDDAVENLHFDTRQYNHIVWQEPVDLRSQLVDRIAATLP</sequence>
<evidence type="ECO:0000313" key="3">
    <source>
        <dbReference type="Proteomes" id="UP001155144"/>
    </source>
</evidence>
<protein>
    <submittedName>
        <fullName evidence="1">Nucleoside 2-deoxyribosyltransferase</fullName>
    </submittedName>
</protein>
<dbReference type="EMBL" id="JANUBL010000006">
    <property type="protein sequence ID" value="MCS4122528.1"/>
    <property type="molecule type" value="Genomic_DNA"/>
</dbReference>
<name>A0A9X2UT59_9BACT</name>
<accession>A0A9X2UT59</accession>
<evidence type="ECO:0000313" key="2">
    <source>
        <dbReference type="EMBL" id="MCS4158432.1"/>
    </source>
</evidence>
<gene>
    <name evidence="1" type="ORF">GGP45_002889</name>
    <name evidence="2" type="ORF">GGP99_002404</name>
</gene>
<dbReference type="Gene3D" id="3.40.50.450">
    <property type="match status" value="1"/>
</dbReference>
<dbReference type="RefSeq" id="WP_051010832.1">
    <property type="nucleotide sequence ID" value="NZ_CALTRY010000018.1"/>
</dbReference>
<dbReference type="Proteomes" id="UP001155144">
    <property type="component" value="Unassembled WGS sequence"/>
</dbReference>
<comment type="caution">
    <text evidence="1">The sequence shown here is derived from an EMBL/GenBank/DDBJ whole genome shotgun (WGS) entry which is preliminary data.</text>
</comment>
<dbReference type="EMBL" id="JANTZM010000012">
    <property type="protein sequence ID" value="MCS4158432.1"/>
    <property type="molecule type" value="Genomic_DNA"/>
</dbReference>